<evidence type="ECO:0000313" key="7">
    <source>
        <dbReference type="Proteomes" id="UP000187412"/>
    </source>
</evidence>
<protein>
    <submittedName>
        <fullName evidence="6">Glycoside hydrolase</fullName>
    </submittedName>
</protein>
<dbReference type="RefSeq" id="WP_076109682.1">
    <property type="nucleotide sequence ID" value="NZ_MPTB01000005.1"/>
</dbReference>
<dbReference type="InterPro" id="IPR006710">
    <property type="entry name" value="Glyco_hydro_43"/>
</dbReference>
<dbReference type="Gene3D" id="2.60.120.200">
    <property type="match status" value="1"/>
</dbReference>
<dbReference type="InterPro" id="IPR041542">
    <property type="entry name" value="GH43_C2"/>
</dbReference>
<proteinExistence type="inferred from homology"/>
<reference evidence="6 7" key="1">
    <citation type="submission" date="2016-10" db="EMBL/GenBank/DDBJ databases">
        <title>Paenibacillus species isolates.</title>
        <authorList>
            <person name="Beno S.M."/>
        </authorList>
    </citation>
    <scope>NUCLEOTIDE SEQUENCE [LARGE SCALE GENOMIC DNA]</scope>
    <source>
        <strain evidence="6 7">FSL H7-0744</strain>
    </source>
</reference>
<dbReference type="Proteomes" id="UP000187412">
    <property type="component" value="Unassembled WGS sequence"/>
</dbReference>
<comment type="similarity">
    <text evidence="1 4">Belongs to the glycosyl hydrolase 43 family.</text>
</comment>
<dbReference type="Pfam" id="PF04616">
    <property type="entry name" value="Glyco_hydro_43"/>
    <property type="match status" value="1"/>
</dbReference>
<dbReference type="InterPro" id="IPR023296">
    <property type="entry name" value="Glyco_hydro_beta-prop_sf"/>
</dbReference>
<dbReference type="GO" id="GO:0016787">
    <property type="term" value="F:hydrolase activity"/>
    <property type="evidence" value="ECO:0007669"/>
    <property type="project" value="UniProtKB-KW"/>
</dbReference>
<dbReference type="Pfam" id="PF17851">
    <property type="entry name" value="GH43_C2"/>
    <property type="match status" value="1"/>
</dbReference>
<evidence type="ECO:0000256" key="4">
    <source>
        <dbReference type="RuleBase" id="RU361187"/>
    </source>
</evidence>
<accession>A0ABX3HMJ1</accession>
<name>A0ABX3HMJ1_PAEBO</name>
<dbReference type="SUPFAM" id="SSF49899">
    <property type="entry name" value="Concanavalin A-like lectins/glucanases"/>
    <property type="match status" value="1"/>
</dbReference>
<keyword evidence="7" id="KW-1185">Reference proteome</keyword>
<keyword evidence="3 4" id="KW-0326">Glycosidase</keyword>
<dbReference type="Gene3D" id="2.115.10.20">
    <property type="entry name" value="Glycosyl hydrolase domain, family 43"/>
    <property type="match status" value="1"/>
</dbReference>
<evidence type="ECO:0000256" key="2">
    <source>
        <dbReference type="ARBA" id="ARBA00022801"/>
    </source>
</evidence>
<keyword evidence="2 4" id="KW-0378">Hydrolase</keyword>
<feature type="domain" description="Beta-xylosidase C-terminal Concanavalin A-like" evidence="5">
    <location>
        <begin position="326"/>
        <end position="521"/>
    </location>
</feature>
<evidence type="ECO:0000313" key="6">
    <source>
        <dbReference type="EMBL" id="OMD51343.1"/>
    </source>
</evidence>
<dbReference type="PANTHER" id="PTHR42812:SF12">
    <property type="entry name" value="BETA-XYLOSIDASE-RELATED"/>
    <property type="match status" value="1"/>
</dbReference>
<dbReference type="InterPro" id="IPR013320">
    <property type="entry name" value="ConA-like_dom_sf"/>
</dbReference>
<comment type="caution">
    <text evidence="6">The sequence shown here is derived from an EMBL/GenBank/DDBJ whole genome shotgun (WGS) entry which is preliminary data.</text>
</comment>
<evidence type="ECO:0000259" key="5">
    <source>
        <dbReference type="Pfam" id="PF17851"/>
    </source>
</evidence>
<organism evidence="6 7">
    <name type="scientific">Paenibacillus borealis</name>
    <dbReference type="NCBI Taxonomy" id="160799"/>
    <lineage>
        <taxon>Bacteria</taxon>
        <taxon>Bacillati</taxon>
        <taxon>Bacillota</taxon>
        <taxon>Bacilli</taxon>
        <taxon>Bacillales</taxon>
        <taxon>Paenibacillaceae</taxon>
        <taxon>Paenibacillus</taxon>
    </lineage>
</organism>
<dbReference type="EMBL" id="MPTB01000005">
    <property type="protein sequence ID" value="OMD51343.1"/>
    <property type="molecule type" value="Genomic_DNA"/>
</dbReference>
<dbReference type="CDD" id="cd09001">
    <property type="entry name" value="GH43_FsAxh1-like"/>
    <property type="match status" value="1"/>
</dbReference>
<gene>
    <name evidence="6" type="ORF">BSK56_05600</name>
</gene>
<dbReference type="InterPro" id="IPR051795">
    <property type="entry name" value="Glycosyl_Hydrlase_43"/>
</dbReference>
<dbReference type="PANTHER" id="PTHR42812">
    <property type="entry name" value="BETA-XYLOSIDASE"/>
    <property type="match status" value="1"/>
</dbReference>
<dbReference type="SUPFAM" id="SSF75005">
    <property type="entry name" value="Arabinanase/levansucrase/invertase"/>
    <property type="match status" value="1"/>
</dbReference>
<evidence type="ECO:0000256" key="1">
    <source>
        <dbReference type="ARBA" id="ARBA00009865"/>
    </source>
</evidence>
<sequence length="522" mass="57749">MNTHAVTGSGRWIPDQGDGTYRNPIIYADYSDPDVIRAGDDFFMTASSFAHTPGLPILHSRDLVNWSLVNHALPQLELPGYERVQHGKGVWAPSLRFHDGQFWIFYATPDEGIFMTKTDNPFGAWEPPHLVKAAKGWIDPCPFWDEDGQAYLVHAFAHSRSGLKHILSLCRMSPDGRSLLDEGLIIIDGTVKHPTLEGPKLYKRNGYYYIFAPAGGVPTGWQAVFRSSSIEGPYEDKIVLHQGDTPVNGPHQGGWVELASGESWFIHFQDKGAHGRIVHLQPMEWHEDWPLMGRLAPGQDIGEPVELWNKPNIGATGEIAVPQTADDFRGPSLGLQWQWQANPATAWYSLNPWGGLRLYAAALPEGCRTLYDAPQLLMQKFAAPVFSAAAQITPSFATCEERAGLVVLGQRAFYLALSMDQDRALRLTQYESSGVTENLTEAGDIKKAEILTGADSLHLRFSLGEDCLCRFSFSKDGSQYTDFGEPFTIAEGRWVGAKVGLFAASFAPVQSGGFADFDHFHI</sequence>
<evidence type="ECO:0000256" key="3">
    <source>
        <dbReference type="ARBA" id="ARBA00023295"/>
    </source>
</evidence>